<name>A0ABT1PB22_9ACTN</name>
<dbReference type="Proteomes" id="UP001206206">
    <property type="component" value="Unassembled WGS sequence"/>
</dbReference>
<dbReference type="InterPro" id="IPR009057">
    <property type="entry name" value="Homeodomain-like_sf"/>
</dbReference>
<accession>A0ABT1PB22</accession>
<dbReference type="SUPFAM" id="SSF46689">
    <property type="entry name" value="Homeodomain-like"/>
    <property type="match status" value="1"/>
</dbReference>
<keyword evidence="1" id="KW-0805">Transcription regulation</keyword>
<evidence type="ECO:0000259" key="5">
    <source>
        <dbReference type="PROSITE" id="PS50977"/>
    </source>
</evidence>
<evidence type="ECO:0000256" key="2">
    <source>
        <dbReference type="ARBA" id="ARBA00023125"/>
    </source>
</evidence>
<evidence type="ECO:0000256" key="1">
    <source>
        <dbReference type="ARBA" id="ARBA00023015"/>
    </source>
</evidence>
<dbReference type="EMBL" id="JANFNH010000003">
    <property type="protein sequence ID" value="MCQ4041443.1"/>
    <property type="molecule type" value="Genomic_DNA"/>
</dbReference>
<dbReference type="InterPro" id="IPR050109">
    <property type="entry name" value="HTH-type_TetR-like_transc_reg"/>
</dbReference>
<proteinExistence type="predicted"/>
<reference evidence="6 7" key="1">
    <citation type="submission" date="2022-06" db="EMBL/GenBank/DDBJ databases">
        <title>Draft genome sequence of type strain Streptomyces rubrisoli DSM 42083.</title>
        <authorList>
            <person name="Duangmal K."/>
            <person name="Klaysubun C."/>
        </authorList>
    </citation>
    <scope>NUCLEOTIDE SEQUENCE [LARGE SCALE GENOMIC DNA]</scope>
    <source>
        <strain evidence="6 7">DSM 42083</strain>
    </source>
</reference>
<feature type="domain" description="HTH tetR-type" evidence="5">
    <location>
        <begin position="11"/>
        <end position="71"/>
    </location>
</feature>
<sequence length="203" mass="21783">MMVGLRERKRAETRQRISDRATRLFEQRGFESVTLADVAAAADVSVKTVVNYFGAKEDLFFDAEPAVLDGLVATVANRENATATAAIRPLVVNGPILAGPCSWRAVDETMWAAMRAFARCERDSPTLTARRASILQSWLTPLAEASGSAAWAAAATGVLILRHSIVQDGLLAGRSPLSVRRRLNSTVGVALDALERGFSDGQA</sequence>
<comment type="caution">
    <text evidence="6">The sequence shown here is derived from an EMBL/GenBank/DDBJ whole genome shotgun (WGS) entry which is preliminary data.</text>
</comment>
<keyword evidence="2 4" id="KW-0238">DNA-binding</keyword>
<dbReference type="PANTHER" id="PTHR30055:SF234">
    <property type="entry name" value="HTH-TYPE TRANSCRIPTIONAL REGULATOR BETI"/>
    <property type="match status" value="1"/>
</dbReference>
<gene>
    <name evidence="6" type="ORF">NON19_05235</name>
</gene>
<dbReference type="Gene3D" id="1.10.357.10">
    <property type="entry name" value="Tetracycline Repressor, domain 2"/>
    <property type="match status" value="1"/>
</dbReference>
<dbReference type="PANTHER" id="PTHR30055">
    <property type="entry name" value="HTH-TYPE TRANSCRIPTIONAL REGULATOR RUTR"/>
    <property type="match status" value="1"/>
</dbReference>
<dbReference type="Pfam" id="PF00440">
    <property type="entry name" value="TetR_N"/>
    <property type="match status" value="1"/>
</dbReference>
<evidence type="ECO:0000256" key="3">
    <source>
        <dbReference type="ARBA" id="ARBA00023163"/>
    </source>
</evidence>
<dbReference type="InterPro" id="IPR001647">
    <property type="entry name" value="HTH_TetR"/>
</dbReference>
<evidence type="ECO:0000313" key="6">
    <source>
        <dbReference type="EMBL" id="MCQ4041443.1"/>
    </source>
</evidence>
<protein>
    <submittedName>
        <fullName evidence="6">TetR/AcrR family transcriptional regulator</fullName>
    </submittedName>
</protein>
<keyword evidence="7" id="KW-1185">Reference proteome</keyword>
<feature type="DNA-binding region" description="H-T-H motif" evidence="4">
    <location>
        <begin position="34"/>
        <end position="53"/>
    </location>
</feature>
<dbReference type="PRINTS" id="PR00455">
    <property type="entry name" value="HTHTETR"/>
</dbReference>
<evidence type="ECO:0000256" key="4">
    <source>
        <dbReference type="PROSITE-ProRule" id="PRU00335"/>
    </source>
</evidence>
<evidence type="ECO:0000313" key="7">
    <source>
        <dbReference type="Proteomes" id="UP001206206"/>
    </source>
</evidence>
<dbReference type="PROSITE" id="PS50977">
    <property type="entry name" value="HTH_TETR_2"/>
    <property type="match status" value="1"/>
</dbReference>
<keyword evidence="3" id="KW-0804">Transcription</keyword>
<organism evidence="6 7">
    <name type="scientific">Streptantibioticus rubrisoli</name>
    <dbReference type="NCBI Taxonomy" id="1387313"/>
    <lineage>
        <taxon>Bacteria</taxon>
        <taxon>Bacillati</taxon>
        <taxon>Actinomycetota</taxon>
        <taxon>Actinomycetes</taxon>
        <taxon>Kitasatosporales</taxon>
        <taxon>Streptomycetaceae</taxon>
        <taxon>Streptantibioticus</taxon>
    </lineage>
</organism>